<dbReference type="Proteomes" id="UP000008311">
    <property type="component" value="Unassembled WGS sequence"/>
</dbReference>
<dbReference type="eggNOG" id="ENOG502RZ4C">
    <property type="taxonomic scope" value="Eukaryota"/>
</dbReference>
<dbReference type="InParanoid" id="B9RD42"/>
<gene>
    <name evidence="1" type="ORF">RCOM_1609350</name>
</gene>
<proteinExistence type="predicted"/>
<name>B9RD42_RICCO</name>
<sequence>MGGGTTRIDLPMIQCKTSSSILPTLSPSSTLNFPVSINNTTSPLTLTQSSCSASSCCCFCLCETVCVHGKEDKRKTGSSYNDVFGPVPSQFEVETAIASLQNFMQGVSSSGLLRVSHGYERVADAFHLLQKDPIVKRLVLSLSSDKALWNAVMNNEMLQQLRGSSEKSRIQGCNQETDDVCTIMLSWIMNMTKARVTELIQNFQSLMSEIFQPPEKGKPAEESREVDDKIRSSLLLSVVILLIVVVARVHRA</sequence>
<dbReference type="PANTHER" id="PTHR33625">
    <property type="entry name" value="OS08G0179900 PROTEIN"/>
    <property type="match status" value="1"/>
</dbReference>
<reference evidence="2" key="1">
    <citation type="journal article" date="2010" name="Nat. Biotechnol.">
        <title>Draft genome sequence of the oilseed species Ricinus communis.</title>
        <authorList>
            <person name="Chan A.P."/>
            <person name="Crabtree J."/>
            <person name="Zhao Q."/>
            <person name="Lorenzi H."/>
            <person name="Orvis J."/>
            <person name="Puiu D."/>
            <person name="Melake-Berhan A."/>
            <person name="Jones K.M."/>
            <person name="Redman J."/>
            <person name="Chen G."/>
            <person name="Cahoon E.B."/>
            <person name="Gedil M."/>
            <person name="Stanke M."/>
            <person name="Haas B.J."/>
            <person name="Wortman J.R."/>
            <person name="Fraser-Liggett C.M."/>
            <person name="Ravel J."/>
            <person name="Rabinowicz P.D."/>
        </authorList>
    </citation>
    <scope>NUCLEOTIDE SEQUENCE [LARGE SCALE GENOMIC DNA]</scope>
    <source>
        <strain evidence="2">cv. Hale</strain>
    </source>
</reference>
<dbReference type="STRING" id="3988.B9RD42"/>
<accession>B9RD42</accession>
<evidence type="ECO:0000313" key="1">
    <source>
        <dbReference type="EMBL" id="EEF50300.1"/>
    </source>
</evidence>
<dbReference type="EMBL" id="EQ973775">
    <property type="protein sequence ID" value="EEF50300.1"/>
    <property type="molecule type" value="Genomic_DNA"/>
</dbReference>
<keyword evidence="2" id="KW-1185">Reference proteome</keyword>
<evidence type="ECO:0000313" key="2">
    <source>
        <dbReference type="Proteomes" id="UP000008311"/>
    </source>
</evidence>
<dbReference type="PANTHER" id="PTHR33625:SF2">
    <property type="entry name" value="POST-SET DOMAIN-CONTAINING PROTEIN"/>
    <property type="match status" value="1"/>
</dbReference>
<organism evidence="1 2">
    <name type="scientific">Ricinus communis</name>
    <name type="common">Castor bean</name>
    <dbReference type="NCBI Taxonomy" id="3988"/>
    <lineage>
        <taxon>Eukaryota</taxon>
        <taxon>Viridiplantae</taxon>
        <taxon>Streptophyta</taxon>
        <taxon>Embryophyta</taxon>
        <taxon>Tracheophyta</taxon>
        <taxon>Spermatophyta</taxon>
        <taxon>Magnoliopsida</taxon>
        <taxon>eudicotyledons</taxon>
        <taxon>Gunneridae</taxon>
        <taxon>Pentapetalae</taxon>
        <taxon>rosids</taxon>
        <taxon>fabids</taxon>
        <taxon>Malpighiales</taxon>
        <taxon>Euphorbiaceae</taxon>
        <taxon>Acalyphoideae</taxon>
        <taxon>Acalypheae</taxon>
        <taxon>Ricinus</taxon>
    </lineage>
</organism>
<dbReference type="AlphaFoldDB" id="B9RD42"/>
<protein>
    <submittedName>
        <fullName evidence="1">Uncharacterized protein</fullName>
    </submittedName>
</protein>